<dbReference type="CDD" id="cd01347">
    <property type="entry name" value="ligand_gated_channel"/>
    <property type="match status" value="1"/>
</dbReference>
<dbReference type="Pfam" id="PF07715">
    <property type="entry name" value="Plug"/>
    <property type="match status" value="1"/>
</dbReference>
<sequence length="742" mass="79747">MQGTMKLGLLLTAGCAPALAWAQDAVPTNVQTGGTEATSTGADEGTIGDIVVTAQKRAENVQDIPLAITAIQGDTLQQRQVTAVDQLTTIAPSVNFGTYGGAARIAIRGIGFDIPDPGSEGRVAYHLDGVYISRPAAQLGTFFDVDRVEVLRGPQGTLYGRNATGGSINVISRAPTDGLSGYLNLTIGNYGRVATEGAISGSLSDDVAARLAVMSNNRGGYGKNEYTGNDIDDANQRGARASVRIEPANDLTIDLSADSYRENDHAYGIHYFGQYSPDIPLRGAVLGGTTSSKLRNIRSDFDPTNRRELYGLAGTLTWDLGPATLKSISAYRHSEFRDVTDIDMTERPLSQFIFFERARQYSQELQLSGSFGNSNWLIGGYYFDEKILGSAQAARNLLVNGGADRLVNGFKVEGRLGTKATAVFGQLDLAVSDAFKVILGARYNHEKHSINDIFQLDFVRDYAPNAPLVPMPGFPRQDEVTDNAFTPKAGFELKLNDDALIYGTVSRAFKSGGYNLGVNVPAFSPEKIWAYEAGLKLTTADRRLRANIAGFYYDYSNLQLAKVVNNSVVTENAGAAILYGGEAELTFLPFNGLQLDGVLSVMHSEYRDYSSVDPGRPALGLQNLEGNSLVQAPDVTLTAGAQYSFAGLGGEIKLRGELNYRSKVYFTAFNVDSIAEPRNTKFNAFLTWTSDDGHVSATVFGRNLTDKITKTGGIVNSASFGTPLSGSISPPRTFGVTVGYNF</sequence>
<feature type="domain" description="TonB-dependent receptor-like beta-barrel" evidence="7">
    <location>
        <begin position="294"/>
        <end position="704"/>
    </location>
</feature>
<keyword evidence="3" id="KW-0812">Transmembrane</keyword>
<keyword evidence="3" id="KW-0813">Transport</keyword>
<comment type="caution">
    <text evidence="9">The sequence shown here is derived from an EMBL/GenBank/DDBJ whole genome shotgun (WGS) entry which is preliminary data.</text>
</comment>
<gene>
    <name evidence="9" type="ORF">KOF26_07140</name>
</gene>
<keyword evidence="9" id="KW-0675">Receptor</keyword>
<dbReference type="PROSITE" id="PS01156">
    <property type="entry name" value="TONB_DEPENDENT_REC_2"/>
    <property type="match status" value="1"/>
</dbReference>
<feature type="signal peptide" evidence="6">
    <location>
        <begin position="1"/>
        <end position="22"/>
    </location>
</feature>
<keyword evidence="1" id="KW-0406">Ion transport</keyword>
<evidence type="ECO:0000256" key="1">
    <source>
        <dbReference type="ARBA" id="ARBA00023065"/>
    </source>
</evidence>
<reference evidence="9 10" key="1">
    <citation type="submission" date="2021-06" db="EMBL/GenBank/DDBJ databases">
        <title>Sphingomonas sp. XMGL2, whole genome shotgun sequencing project.</title>
        <authorList>
            <person name="Zhao G."/>
            <person name="Shen L."/>
        </authorList>
    </citation>
    <scope>NUCLEOTIDE SEQUENCE [LARGE SCALE GENOMIC DNA]</scope>
    <source>
        <strain evidence="9 10">XMGL2</strain>
    </source>
</reference>
<keyword evidence="6" id="KW-0732">Signal</keyword>
<evidence type="ECO:0000259" key="7">
    <source>
        <dbReference type="Pfam" id="PF00593"/>
    </source>
</evidence>
<evidence type="ECO:0000256" key="4">
    <source>
        <dbReference type="PROSITE-ProRule" id="PRU10144"/>
    </source>
</evidence>
<dbReference type="EMBL" id="JAHKRT010000003">
    <property type="protein sequence ID" value="MBU3077641.1"/>
    <property type="molecule type" value="Genomic_DNA"/>
</dbReference>
<dbReference type="InterPro" id="IPR000531">
    <property type="entry name" value="Beta-barrel_TonB"/>
</dbReference>
<dbReference type="PANTHER" id="PTHR32552:SF81">
    <property type="entry name" value="TONB-DEPENDENT OUTER MEMBRANE RECEPTOR"/>
    <property type="match status" value="1"/>
</dbReference>
<keyword evidence="3 5" id="KW-0472">Membrane</keyword>
<protein>
    <submittedName>
        <fullName evidence="9">TonB-dependent receptor</fullName>
    </submittedName>
</protein>
<feature type="domain" description="TonB-dependent receptor plug" evidence="8">
    <location>
        <begin position="61"/>
        <end position="166"/>
    </location>
</feature>
<dbReference type="InterPro" id="IPR012910">
    <property type="entry name" value="Plug_dom"/>
</dbReference>
<keyword evidence="10" id="KW-1185">Reference proteome</keyword>
<dbReference type="PANTHER" id="PTHR32552">
    <property type="entry name" value="FERRICHROME IRON RECEPTOR-RELATED"/>
    <property type="match status" value="1"/>
</dbReference>
<evidence type="ECO:0000256" key="5">
    <source>
        <dbReference type="RuleBase" id="RU003357"/>
    </source>
</evidence>
<feature type="short sequence motif" description="TonB C-terminal box" evidence="4">
    <location>
        <begin position="725"/>
        <end position="742"/>
    </location>
</feature>
<comment type="subcellular location">
    <subcellularLocation>
        <location evidence="3">Cell outer membrane</location>
        <topology evidence="3">Multi-pass membrane protein</topology>
    </subcellularLocation>
</comment>
<dbReference type="Proteomes" id="UP000776276">
    <property type="component" value="Unassembled WGS sequence"/>
</dbReference>
<keyword evidence="3" id="KW-1134">Transmembrane beta strand</keyword>
<dbReference type="InterPro" id="IPR039426">
    <property type="entry name" value="TonB-dep_rcpt-like"/>
</dbReference>
<evidence type="ECO:0000256" key="2">
    <source>
        <dbReference type="ARBA" id="ARBA00023077"/>
    </source>
</evidence>
<keyword evidence="2 5" id="KW-0798">TonB box</keyword>
<dbReference type="RefSeq" id="WP_216322417.1">
    <property type="nucleotide sequence ID" value="NZ_JAHKRT010000003.1"/>
</dbReference>
<evidence type="ECO:0000313" key="9">
    <source>
        <dbReference type="EMBL" id="MBU3077641.1"/>
    </source>
</evidence>
<dbReference type="PROSITE" id="PS52016">
    <property type="entry name" value="TONB_DEPENDENT_REC_3"/>
    <property type="match status" value="1"/>
</dbReference>
<evidence type="ECO:0000259" key="8">
    <source>
        <dbReference type="Pfam" id="PF07715"/>
    </source>
</evidence>
<name>A0ABS6BH60_9SPHN</name>
<evidence type="ECO:0000256" key="6">
    <source>
        <dbReference type="SAM" id="SignalP"/>
    </source>
</evidence>
<proteinExistence type="inferred from homology"/>
<dbReference type="InterPro" id="IPR010917">
    <property type="entry name" value="TonB_rcpt_CS"/>
</dbReference>
<evidence type="ECO:0000256" key="3">
    <source>
        <dbReference type="PROSITE-ProRule" id="PRU01360"/>
    </source>
</evidence>
<accession>A0ABS6BH60</accession>
<keyword evidence="3" id="KW-0998">Cell outer membrane</keyword>
<feature type="chain" id="PRO_5046150586" evidence="6">
    <location>
        <begin position="23"/>
        <end position="742"/>
    </location>
</feature>
<organism evidence="9 10">
    <name type="scientific">Sphingomonas quercus</name>
    <dbReference type="NCBI Taxonomy" id="2842451"/>
    <lineage>
        <taxon>Bacteria</taxon>
        <taxon>Pseudomonadati</taxon>
        <taxon>Pseudomonadota</taxon>
        <taxon>Alphaproteobacteria</taxon>
        <taxon>Sphingomonadales</taxon>
        <taxon>Sphingomonadaceae</taxon>
        <taxon>Sphingomonas</taxon>
    </lineage>
</organism>
<evidence type="ECO:0000313" key="10">
    <source>
        <dbReference type="Proteomes" id="UP000776276"/>
    </source>
</evidence>
<comment type="similarity">
    <text evidence="3 5">Belongs to the TonB-dependent receptor family.</text>
</comment>
<dbReference type="Pfam" id="PF00593">
    <property type="entry name" value="TonB_dep_Rec_b-barrel"/>
    <property type="match status" value="1"/>
</dbReference>